<protein>
    <submittedName>
        <fullName evidence="2">Chromo domain-containing protein</fullName>
    </submittedName>
</protein>
<evidence type="ECO:0000313" key="1">
    <source>
        <dbReference type="Proteomes" id="UP000887540"/>
    </source>
</evidence>
<name>A0A914D388_9BILA</name>
<organism evidence="1 2">
    <name type="scientific">Acrobeloides nanus</name>
    <dbReference type="NCBI Taxonomy" id="290746"/>
    <lineage>
        <taxon>Eukaryota</taxon>
        <taxon>Metazoa</taxon>
        <taxon>Ecdysozoa</taxon>
        <taxon>Nematoda</taxon>
        <taxon>Chromadorea</taxon>
        <taxon>Rhabditida</taxon>
        <taxon>Tylenchina</taxon>
        <taxon>Cephalobomorpha</taxon>
        <taxon>Cephaloboidea</taxon>
        <taxon>Cephalobidae</taxon>
        <taxon>Acrobeloides</taxon>
    </lineage>
</organism>
<evidence type="ECO:0000313" key="2">
    <source>
        <dbReference type="WBParaSite" id="ACRNAN_scaffold171.g14035.t1"/>
    </source>
</evidence>
<reference evidence="2" key="1">
    <citation type="submission" date="2022-11" db="UniProtKB">
        <authorList>
            <consortium name="WormBaseParasite"/>
        </authorList>
    </citation>
    <scope>IDENTIFICATION</scope>
</reference>
<dbReference type="Proteomes" id="UP000887540">
    <property type="component" value="Unplaced"/>
</dbReference>
<sequence>MLRCTAKTRLSVCLLSKPTTSSFNFTAIAPSTSQDIPRRIYTSQGNVISCFRNQSAVARDSYRPKNKQFITYLQQSIVPKEEEVIEEYEEIAKEHEIFEMIKDEEQIAYEEEIENLKKPKLLSVLEMAEEEGFITIREDPEKPGKLFVRLWFDGSTSSEIWVDKDQLYKPEFDELIHKLSYLYKDEETAQLEPREDVREEIIENMDNTIDKIVESKENPLIKERTEILQELIHLIKNCNGETPKKTLEMVLKMAKIFAVLYKISEPAVRFATFTRSKANKDHEFIMASRELFATAFGLYKPETLSFPEVIQFCKGLIEIGLILNRDAFLYEATKWYLKCYKTQEAIAKWSENTVIDHCLFGGNLLFEHVLNPSFKGKEEHRQRLIKKIIESYEKLVSTTSAYAQLIVNLILFDQVEDAGILMSRFAIPGEEFIRPLLELTYEPQYCDVNLIHIAQFADLLIQCFLLDKDPPKKHIRQTYEVEEVHPNPDTGELEKRITQKVKVFITKDETNVVKKFTGDGNIGFLFRDLRFKCDLKRKKLVNAGQKIPNLKKHQFEAKSFHKLVQEVANVWITLIEQHLIVLPNERHYAISAFEEFLNWPFLKLKFA</sequence>
<proteinExistence type="predicted"/>
<accession>A0A914D388</accession>
<keyword evidence="1" id="KW-1185">Reference proteome</keyword>
<dbReference type="WBParaSite" id="ACRNAN_scaffold171.g14035.t1">
    <property type="protein sequence ID" value="ACRNAN_scaffold171.g14035.t1"/>
    <property type="gene ID" value="ACRNAN_scaffold171.g14035"/>
</dbReference>
<dbReference type="AlphaFoldDB" id="A0A914D388"/>